<dbReference type="SUPFAM" id="SSF54001">
    <property type="entry name" value="Cysteine proteinases"/>
    <property type="match status" value="1"/>
</dbReference>
<keyword evidence="4" id="KW-1185">Reference proteome</keyword>
<dbReference type="PANTHER" id="PTHR33490">
    <property type="entry name" value="BLR5614 PROTEIN-RELATED"/>
    <property type="match status" value="1"/>
</dbReference>
<proteinExistence type="predicted"/>
<evidence type="ECO:0000259" key="2">
    <source>
        <dbReference type="SMART" id="SM00460"/>
    </source>
</evidence>
<dbReference type="Pfam" id="PF01833">
    <property type="entry name" value="TIG"/>
    <property type="match status" value="1"/>
</dbReference>
<dbReference type="PANTHER" id="PTHR33490:SF3">
    <property type="entry name" value="CONSERVED INTEGRAL MEMBRANE PROTEIN"/>
    <property type="match status" value="1"/>
</dbReference>
<comment type="caution">
    <text evidence="3">The sequence shown here is derived from an EMBL/GenBank/DDBJ whole genome shotgun (WGS) entry which is preliminary data.</text>
</comment>
<feature type="transmembrane region" description="Helical" evidence="1">
    <location>
        <begin position="7"/>
        <end position="25"/>
    </location>
</feature>
<dbReference type="InterPro" id="IPR014756">
    <property type="entry name" value="Ig_E-set"/>
</dbReference>
<dbReference type="InterPro" id="IPR002931">
    <property type="entry name" value="Transglutaminase-like"/>
</dbReference>
<dbReference type="InterPro" id="IPR038765">
    <property type="entry name" value="Papain-like_cys_pep_sf"/>
</dbReference>
<dbReference type="Gene3D" id="2.60.40.10">
    <property type="entry name" value="Immunoglobulins"/>
    <property type="match status" value="1"/>
</dbReference>
<gene>
    <name evidence="3" type="ORF">WKV44_06750</name>
</gene>
<dbReference type="RefSeq" id="WP_420069683.1">
    <property type="nucleotide sequence ID" value="NZ_JBCHKQ010000002.1"/>
</dbReference>
<sequence length="521" mass="58391">MNRIRLYIAICILLVLFVFLFLFFYNPTIYTVTPNIASPGDIIEIKGHGFGKERGRVIVGDMQLLNSSLLLWSDRLIRAKLPVGVSSGFVQVFTAKDKNSNRILFALKSDIPRPEGKSVIAAEITDIKPEVLSLASKVVVMGHNLDTFKDRGTIYVTWIGKDIAKSSDDVFYPVPNDYVIKWESDKIEFFLPEAATSGEVFISDGENRTNGIFVDVNDSGGRFYAGNALTYSLEFDMSFSVSAAESGAAIVWLPGIAKTFWQRNIRVLEENIPPYLRDKNNIAYRFSRTQTVAIKRGIVLDIYPVWTSDVDENARFSADEKDRYTIWQKNIFIDKKNNLIASLFDSKDYSPYEWVWKCYIFVRDRIGYRKSAGNSLDAVLQSGLSDSLGRARLLVQLLRAGDVPARVVGGILLQSGGNLSWYYWAEAALPAMGWVPVDPTAPFEAVSIPSDSDKAKDLYFLGGLSAQHLLMFREGDAFPAMIPGSQKQKNAFLPALWEYSYELRNSSISDIFFNVAVAGVY</sequence>
<evidence type="ECO:0000313" key="3">
    <source>
        <dbReference type="EMBL" id="MEM5948237.1"/>
    </source>
</evidence>
<protein>
    <submittedName>
        <fullName evidence="3">Transglutaminase domain-containing protein</fullName>
    </submittedName>
</protein>
<feature type="domain" description="Transglutaminase-like" evidence="2">
    <location>
        <begin position="379"/>
        <end position="441"/>
    </location>
</feature>
<dbReference type="SMART" id="SM00460">
    <property type="entry name" value="TGc"/>
    <property type="match status" value="1"/>
</dbReference>
<keyword evidence="1" id="KW-1133">Transmembrane helix</keyword>
<dbReference type="InterPro" id="IPR013783">
    <property type="entry name" value="Ig-like_fold"/>
</dbReference>
<keyword evidence="1" id="KW-0812">Transmembrane</keyword>
<reference evidence="3 4" key="1">
    <citation type="submission" date="2024-03" db="EMBL/GenBank/DDBJ databases">
        <title>Ignisphaera cupida sp. nov., a hyperthermophilic hydrolytic archaeon from a hot spring of Kamchatka, and proposal of Ignisphaeraceae fam. nov.</title>
        <authorList>
            <person name="Podosokorskaya O.A."/>
            <person name="Elcheninov A.G."/>
            <person name="Maltseva A.I."/>
            <person name="Zayulina K.S."/>
            <person name="Novikov A."/>
            <person name="Merkel A.Y."/>
        </authorList>
    </citation>
    <scope>NUCLEOTIDE SEQUENCE [LARGE SCALE GENOMIC DNA]</scope>
    <source>
        <strain evidence="3 4">38H-sp</strain>
    </source>
</reference>
<dbReference type="InterPro" id="IPR002909">
    <property type="entry name" value="IPT_dom"/>
</dbReference>
<name>A0ABU9UC46_9SPIR</name>
<organism evidence="3 4">
    <name type="scientific">Rarispira pelagica</name>
    <dbReference type="NCBI Taxonomy" id="3141764"/>
    <lineage>
        <taxon>Bacteria</taxon>
        <taxon>Pseudomonadati</taxon>
        <taxon>Spirochaetota</taxon>
        <taxon>Spirochaetia</taxon>
        <taxon>Winmispirales</taxon>
        <taxon>Winmispiraceae</taxon>
        <taxon>Rarispira</taxon>
    </lineage>
</organism>
<keyword evidence="1" id="KW-0472">Membrane</keyword>
<dbReference type="Proteomes" id="UP001466331">
    <property type="component" value="Unassembled WGS sequence"/>
</dbReference>
<dbReference type="Gene3D" id="3.10.620.30">
    <property type="match status" value="1"/>
</dbReference>
<evidence type="ECO:0000313" key="4">
    <source>
        <dbReference type="Proteomes" id="UP001466331"/>
    </source>
</evidence>
<dbReference type="SUPFAM" id="SSF81296">
    <property type="entry name" value="E set domains"/>
    <property type="match status" value="1"/>
</dbReference>
<dbReference type="EMBL" id="JBCHKQ010000002">
    <property type="protein sequence ID" value="MEM5948237.1"/>
    <property type="molecule type" value="Genomic_DNA"/>
</dbReference>
<evidence type="ECO:0000256" key="1">
    <source>
        <dbReference type="SAM" id="Phobius"/>
    </source>
</evidence>
<dbReference type="Pfam" id="PF01841">
    <property type="entry name" value="Transglut_core"/>
    <property type="match status" value="1"/>
</dbReference>
<accession>A0ABU9UC46</accession>